<organism evidence="1 2">
    <name type="scientific">Cadophora malorum</name>
    <dbReference type="NCBI Taxonomy" id="108018"/>
    <lineage>
        <taxon>Eukaryota</taxon>
        <taxon>Fungi</taxon>
        <taxon>Dikarya</taxon>
        <taxon>Ascomycota</taxon>
        <taxon>Pezizomycotina</taxon>
        <taxon>Leotiomycetes</taxon>
        <taxon>Helotiales</taxon>
        <taxon>Ploettnerulaceae</taxon>
        <taxon>Cadophora</taxon>
    </lineage>
</organism>
<dbReference type="EMBL" id="JAFJYH010000119">
    <property type="protein sequence ID" value="KAG4418835.1"/>
    <property type="molecule type" value="Genomic_DNA"/>
</dbReference>
<dbReference type="AlphaFoldDB" id="A0A8H7TGQ6"/>
<reference evidence="1" key="1">
    <citation type="submission" date="2021-02" db="EMBL/GenBank/DDBJ databases">
        <title>Genome sequence Cadophora malorum strain M34.</title>
        <authorList>
            <person name="Stefanovic E."/>
            <person name="Vu D."/>
            <person name="Scully C."/>
            <person name="Dijksterhuis J."/>
            <person name="Roader J."/>
            <person name="Houbraken J."/>
        </authorList>
    </citation>
    <scope>NUCLEOTIDE SEQUENCE</scope>
    <source>
        <strain evidence="1">M34</strain>
    </source>
</reference>
<protein>
    <submittedName>
        <fullName evidence="1">Uncharacterized protein</fullName>
    </submittedName>
</protein>
<gene>
    <name evidence="1" type="ORF">IFR04_008040</name>
</gene>
<dbReference type="OrthoDB" id="3535367at2759"/>
<keyword evidence="2" id="KW-1185">Reference proteome</keyword>
<accession>A0A8H7TGQ6</accession>
<comment type="caution">
    <text evidence="1">The sequence shown here is derived from an EMBL/GenBank/DDBJ whole genome shotgun (WGS) entry which is preliminary data.</text>
</comment>
<proteinExistence type="predicted"/>
<evidence type="ECO:0000313" key="2">
    <source>
        <dbReference type="Proteomes" id="UP000664132"/>
    </source>
</evidence>
<name>A0A8H7TGQ6_9HELO</name>
<dbReference type="Proteomes" id="UP000664132">
    <property type="component" value="Unassembled WGS sequence"/>
</dbReference>
<sequence>MTSIIKSSVKVIRRLGIHPDEYQNSQDLLNVAQNINKSKYSFRIGISILDLKRVTTESTDSTVNGFNFVGTKRNYFRKAERDFHFGETPPIDARIAIESLALLISSFRSDGQKLFQAYSDTYDIAGEVFECVG</sequence>
<evidence type="ECO:0000313" key="1">
    <source>
        <dbReference type="EMBL" id="KAG4418835.1"/>
    </source>
</evidence>